<reference evidence="3" key="1">
    <citation type="journal article" date="2015" name="Proc. Natl. Acad. Sci. U.S.A.">
        <title>Genome sequencing of adzuki bean (Vigna angularis) provides insight into high starch and low fat accumulation and domestication.</title>
        <authorList>
            <person name="Yang K."/>
            <person name="Tian Z."/>
            <person name="Chen C."/>
            <person name="Luo L."/>
            <person name="Zhao B."/>
            <person name="Wang Z."/>
            <person name="Yu L."/>
            <person name="Li Y."/>
            <person name="Sun Y."/>
            <person name="Li W."/>
            <person name="Chen Y."/>
            <person name="Li Y."/>
            <person name="Zhang Y."/>
            <person name="Ai D."/>
            <person name="Zhao J."/>
            <person name="Shang C."/>
            <person name="Ma Y."/>
            <person name="Wu B."/>
            <person name="Wang M."/>
            <person name="Gao L."/>
            <person name="Sun D."/>
            <person name="Zhang P."/>
            <person name="Guo F."/>
            <person name="Wang W."/>
            <person name="Li Y."/>
            <person name="Wang J."/>
            <person name="Varshney R.K."/>
            <person name="Wang J."/>
            <person name="Ling H.Q."/>
            <person name="Wan P."/>
        </authorList>
    </citation>
    <scope>NUCLEOTIDE SEQUENCE</scope>
    <source>
        <strain evidence="3">cv. Jingnong 6</strain>
    </source>
</reference>
<name>A0A0L9TN57_PHAAN</name>
<sequence length="228" mass="26107">MHPTFCFHFHHTTTCPKLEGRHISQKKEGSSITGSRKRQWLQARQNVPTGLRKEPSLNWDKLNRRVEALINKFNAENGGVAGKLTKAGIHEEEKGRRGKPIGSRQHWRQARPWWRRDGGGENLSRRETRERQWRRGWRRLRWRLGLPPTPRLEEVVARWLVRRSLARQPVGSVAAISARVAPWFAAGGGRSGGGGGVRAEVTPLSLFGPMRKRKTLSEWKNEMKLGNP</sequence>
<evidence type="ECO:0000313" key="3">
    <source>
        <dbReference type="Proteomes" id="UP000053144"/>
    </source>
</evidence>
<gene>
    <name evidence="2" type="ORF">LR48_Vigan01g152600</name>
</gene>
<accession>A0A0L9TN57</accession>
<dbReference type="EMBL" id="CM003371">
    <property type="protein sequence ID" value="KOM31970.1"/>
    <property type="molecule type" value="Genomic_DNA"/>
</dbReference>
<feature type="region of interest" description="Disordered" evidence="1">
    <location>
        <begin position="23"/>
        <end position="54"/>
    </location>
</feature>
<organism evidence="2 3">
    <name type="scientific">Phaseolus angularis</name>
    <name type="common">Azuki bean</name>
    <name type="synonym">Vigna angularis</name>
    <dbReference type="NCBI Taxonomy" id="3914"/>
    <lineage>
        <taxon>Eukaryota</taxon>
        <taxon>Viridiplantae</taxon>
        <taxon>Streptophyta</taxon>
        <taxon>Embryophyta</taxon>
        <taxon>Tracheophyta</taxon>
        <taxon>Spermatophyta</taxon>
        <taxon>Magnoliopsida</taxon>
        <taxon>eudicotyledons</taxon>
        <taxon>Gunneridae</taxon>
        <taxon>Pentapetalae</taxon>
        <taxon>rosids</taxon>
        <taxon>fabids</taxon>
        <taxon>Fabales</taxon>
        <taxon>Fabaceae</taxon>
        <taxon>Papilionoideae</taxon>
        <taxon>50 kb inversion clade</taxon>
        <taxon>NPAAA clade</taxon>
        <taxon>indigoferoid/millettioid clade</taxon>
        <taxon>Phaseoleae</taxon>
        <taxon>Vigna</taxon>
    </lineage>
</organism>
<dbReference type="AlphaFoldDB" id="A0A0L9TN57"/>
<evidence type="ECO:0000313" key="2">
    <source>
        <dbReference type="EMBL" id="KOM31970.1"/>
    </source>
</evidence>
<evidence type="ECO:0000256" key="1">
    <source>
        <dbReference type="SAM" id="MobiDB-lite"/>
    </source>
</evidence>
<proteinExistence type="predicted"/>
<protein>
    <submittedName>
        <fullName evidence="2">Uncharacterized protein</fullName>
    </submittedName>
</protein>
<dbReference type="Proteomes" id="UP000053144">
    <property type="component" value="Chromosome 1"/>
</dbReference>
<dbReference type="Gramene" id="KOM31970">
    <property type="protein sequence ID" value="KOM31970"/>
    <property type="gene ID" value="LR48_Vigan01g152600"/>
</dbReference>